<comment type="caution">
    <text evidence="3">The sequence shown here is derived from an EMBL/GenBank/DDBJ whole genome shotgun (WGS) entry which is preliminary data.</text>
</comment>
<organism evidence="3 4">
    <name type="scientific">Candidatus Roizmanbacteria bacterium CG22_combo_CG10-13_8_21_14_all_38_20</name>
    <dbReference type="NCBI Taxonomy" id="1974862"/>
    <lineage>
        <taxon>Bacteria</taxon>
        <taxon>Candidatus Roizmaniibacteriota</taxon>
    </lineage>
</organism>
<dbReference type="Pfam" id="PF04892">
    <property type="entry name" value="VanZ"/>
    <property type="match status" value="1"/>
</dbReference>
<keyword evidence="1" id="KW-1133">Transmembrane helix</keyword>
<feature type="transmembrane region" description="Helical" evidence="1">
    <location>
        <begin position="53"/>
        <end position="74"/>
    </location>
</feature>
<evidence type="ECO:0000259" key="2">
    <source>
        <dbReference type="Pfam" id="PF04892"/>
    </source>
</evidence>
<protein>
    <recommendedName>
        <fullName evidence="2">VanZ-like domain-containing protein</fullName>
    </recommendedName>
</protein>
<dbReference type="NCBIfam" id="NF037970">
    <property type="entry name" value="vanZ_1"/>
    <property type="match status" value="1"/>
</dbReference>
<evidence type="ECO:0000313" key="4">
    <source>
        <dbReference type="Proteomes" id="UP000231246"/>
    </source>
</evidence>
<feature type="domain" description="VanZ-like" evidence="2">
    <location>
        <begin position="30"/>
        <end position="132"/>
    </location>
</feature>
<reference evidence="3 4" key="1">
    <citation type="submission" date="2017-09" db="EMBL/GenBank/DDBJ databases">
        <title>Depth-based differentiation of microbial function through sediment-hosted aquifers and enrichment of novel symbionts in the deep terrestrial subsurface.</title>
        <authorList>
            <person name="Probst A.J."/>
            <person name="Ladd B."/>
            <person name="Jarett J.K."/>
            <person name="Geller-Mcgrath D.E."/>
            <person name="Sieber C.M."/>
            <person name="Emerson J.B."/>
            <person name="Anantharaman K."/>
            <person name="Thomas B.C."/>
            <person name="Malmstrom R."/>
            <person name="Stieglmeier M."/>
            <person name="Klingl A."/>
            <person name="Woyke T."/>
            <person name="Ryan C.M."/>
            <person name="Banfield J.F."/>
        </authorList>
    </citation>
    <scope>NUCLEOTIDE SEQUENCE [LARGE SCALE GENOMIC DNA]</scope>
    <source>
        <strain evidence="3">CG22_combo_CG10-13_8_21_14_all_38_20</strain>
    </source>
</reference>
<keyword evidence="1" id="KW-0812">Transmembrane</keyword>
<gene>
    <name evidence="3" type="ORF">COW99_02340</name>
</gene>
<dbReference type="EMBL" id="PCTA01000016">
    <property type="protein sequence ID" value="PIP61782.1"/>
    <property type="molecule type" value="Genomic_DNA"/>
</dbReference>
<feature type="transmembrane region" description="Helical" evidence="1">
    <location>
        <begin position="21"/>
        <end position="41"/>
    </location>
</feature>
<evidence type="ECO:0000313" key="3">
    <source>
        <dbReference type="EMBL" id="PIP61782.1"/>
    </source>
</evidence>
<accession>A0A2H0BVS0</accession>
<name>A0A2H0BVS0_9BACT</name>
<evidence type="ECO:0000256" key="1">
    <source>
        <dbReference type="SAM" id="Phobius"/>
    </source>
</evidence>
<keyword evidence="1" id="KW-0472">Membrane</keyword>
<proteinExistence type="predicted"/>
<dbReference type="AlphaFoldDB" id="A0A2H0BVS0"/>
<sequence length="145" mass="16734">MKGLSLFRPSRKKISDMIKPMWKFINWLLVIGWMGVIYWFSDQSQLISPTNPLIAQTIAISGHIIFFGILYFLFTRAVKANFKSKYLLQIGLLFVFLYGVSDEYHQSFVPGRDVSILDVGLDVIGGWLASVLKLDTNFQMRENYK</sequence>
<dbReference type="InterPro" id="IPR006976">
    <property type="entry name" value="VanZ-like"/>
</dbReference>
<dbReference type="Proteomes" id="UP000231246">
    <property type="component" value="Unassembled WGS sequence"/>
</dbReference>